<dbReference type="EMBL" id="KZ988124">
    <property type="protein sequence ID" value="RKP13046.1"/>
    <property type="molecule type" value="Genomic_DNA"/>
</dbReference>
<accession>A0A4P9Y2C6</accession>
<name>A0A4P9Y2C6_9FUNG</name>
<evidence type="ECO:0000313" key="3">
    <source>
        <dbReference type="Proteomes" id="UP000267251"/>
    </source>
</evidence>
<dbReference type="AlphaFoldDB" id="A0A4P9Y2C6"/>
<dbReference type="Proteomes" id="UP000267251">
    <property type="component" value="Unassembled WGS sequence"/>
</dbReference>
<gene>
    <name evidence="2" type="ORF">BJ684DRAFT_20444</name>
</gene>
<evidence type="ECO:0000313" key="2">
    <source>
        <dbReference type="EMBL" id="RKP13046.1"/>
    </source>
</evidence>
<keyword evidence="3" id="KW-1185">Reference proteome</keyword>
<organism evidence="2 3">
    <name type="scientific">Piptocephalis cylindrospora</name>
    <dbReference type="NCBI Taxonomy" id="1907219"/>
    <lineage>
        <taxon>Eukaryota</taxon>
        <taxon>Fungi</taxon>
        <taxon>Fungi incertae sedis</taxon>
        <taxon>Zoopagomycota</taxon>
        <taxon>Zoopagomycotina</taxon>
        <taxon>Zoopagomycetes</taxon>
        <taxon>Zoopagales</taxon>
        <taxon>Piptocephalidaceae</taxon>
        <taxon>Piptocephalis</taxon>
    </lineage>
</organism>
<feature type="compositionally biased region" description="Acidic residues" evidence="1">
    <location>
        <begin position="71"/>
        <end position="84"/>
    </location>
</feature>
<dbReference type="OrthoDB" id="6105938at2759"/>
<proteinExistence type="predicted"/>
<feature type="compositionally biased region" description="Acidic residues" evidence="1">
    <location>
        <begin position="103"/>
        <end position="112"/>
    </location>
</feature>
<protein>
    <submittedName>
        <fullName evidence="2">Uncharacterized protein</fullName>
    </submittedName>
</protein>
<reference evidence="3" key="1">
    <citation type="journal article" date="2018" name="Nat. Microbiol.">
        <title>Leveraging single-cell genomics to expand the fungal tree of life.</title>
        <authorList>
            <person name="Ahrendt S.R."/>
            <person name="Quandt C.A."/>
            <person name="Ciobanu D."/>
            <person name="Clum A."/>
            <person name="Salamov A."/>
            <person name="Andreopoulos B."/>
            <person name="Cheng J.F."/>
            <person name="Woyke T."/>
            <person name="Pelin A."/>
            <person name="Henrissat B."/>
            <person name="Reynolds N.K."/>
            <person name="Benny G.L."/>
            <person name="Smith M.E."/>
            <person name="James T.Y."/>
            <person name="Grigoriev I.V."/>
        </authorList>
    </citation>
    <scope>NUCLEOTIDE SEQUENCE [LARGE SCALE GENOMIC DNA]</scope>
</reference>
<feature type="compositionally biased region" description="Acidic residues" evidence="1">
    <location>
        <begin position="141"/>
        <end position="181"/>
    </location>
</feature>
<feature type="region of interest" description="Disordered" evidence="1">
    <location>
        <begin position="62"/>
        <end position="189"/>
    </location>
</feature>
<sequence length="199" mass="22064">MKEDAERKGDPWVHFFPEEDTLSAALKDVEDEGISRCPDCAWEIVGGMCTRCQRIFPELMDVRQGGGAVDSQDETDISSEEEEERATQNSLSSRDYLYRDTGSTDEDEDDGIDLLGGSDGDHRSLSARQNGLILGQHSGGEEEEEEGEESDDSFVVDDDCVEMDSDVASDGLSDDEMDEQEYPSGPVPEKFIDTLFVDR</sequence>
<evidence type="ECO:0000256" key="1">
    <source>
        <dbReference type="SAM" id="MobiDB-lite"/>
    </source>
</evidence>